<evidence type="ECO:0000256" key="7">
    <source>
        <dbReference type="ARBA" id="ARBA00022691"/>
    </source>
</evidence>
<dbReference type="InterPro" id="IPR004383">
    <property type="entry name" value="rRNA_lsu_MTrfase_RlmN/Cfr"/>
</dbReference>
<dbReference type="PROSITE" id="PS51918">
    <property type="entry name" value="RADICAL_SAM"/>
    <property type="match status" value="1"/>
</dbReference>
<dbReference type="AlphaFoldDB" id="A0A9C9JZH9"/>
<keyword evidence="9" id="KW-0408">Iron</keyword>
<protein>
    <submittedName>
        <fullName evidence="12">Radical SAM protein</fullName>
    </submittedName>
</protein>
<dbReference type="PANTHER" id="PTHR30544">
    <property type="entry name" value="23S RRNA METHYLTRANSFERASE"/>
    <property type="match status" value="1"/>
</dbReference>
<dbReference type="InterPro" id="IPR040072">
    <property type="entry name" value="Methyltransferase_A"/>
</dbReference>
<gene>
    <name evidence="12" type="ORF">ENI34_02110</name>
</gene>
<evidence type="ECO:0000256" key="5">
    <source>
        <dbReference type="ARBA" id="ARBA00022603"/>
    </source>
</evidence>
<accession>A0A9C9JZH9</accession>
<evidence type="ECO:0000313" key="13">
    <source>
        <dbReference type="Proteomes" id="UP000885826"/>
    </source>
</evidence>
<dbReference type="GO" id="GO:0030488">
    <property type="term" value="P:tRNA methylation"/>
    <property type="evidence" value="ECO:0007669"/>
    <property type="project" value="TreeGrafter"/>
</dbReference>
<evidence type="ECO:0000256" key="6">
    <source>
        <dbReference type="ARBA" id="ARBA00022679"/>
    </source>
</evidence>
<evidence type="ECO:0000256" key="1">
    <source>
        <dbReference type="ARBA" id="ARBA00001966"/>
    </source>
</evidence>
<reference evidence="12" key="1">
    <citation type="journal article" date="2020" name="mSystems">
        <title>Genome- and Community-Level Interaction Insights into Carbon Utilization and Element Cycling Functions of Hydrothermarchaeota in Hydrothermal Sediment.</title>
        <authorList>
            <person name="Zhou Z."/>
            <person name="Liu Y."/>
            <person name="Xu W."/>
            <person name="Pan J."/>
            <person name="Luo Z.H."/>
            <person name="Li M."/>
        </authorList>
    </citation>
    <scope>NUCLEOTIDE SEQUENCE</scope>
    <source>
        <strain evidence="12">HyVt-388</strain>
    </source>
</reference>
<evidence type="ECO:0000256" key="10">
    <source>
        <dbReference type="ARBA" id="ARBA00023014"/>
    </source>
</evidence>
<comment type="cofactor">
    <cofactor evidence="1">
        <name>[4Fe-4S] cluster</name>
        <dbReference type="ChEBI" id="CHEBI:49883"/>
    </cofactor>
</comment>
<dbReference type="InterPro" id="IPR013785">
    <property type="entry name" value="Aldolase_TIM"/>
</dbReference>
<organism evidence="12 13">
    <name type="scientific">candidate division WOR-3 bacterium</name>
    <dbReference type="NCBI Taxonomy" id="2052148"/>
    <lineage>
        <taxon>Bacteria</taxon>
        <taxon>Bacteria division WOR-3</taxon>
    </lineage>
</organism>
<comment type="caution">
    <text evidence="12">The sequence shown here is derived from an EMBL/GenBank/DDBJ whole genome shotgun (WGS) entry which is preliminary data.</text>
</comment>
<proteinExistence type="predicted"/>
<keyword evidence="10" id="KW-0411">Iron-sulfur</keyword>
<evidence type="ECO:0000256" key="4">
    <source>
        <dbReference type="ARBA" id="ARBA00022490"/>
    </source>
</evidence>
<dbReference type="GO" id="GO:0051539">
    <property type="term" value="F:4 iron, 4 sulfur cluster binding"/>
    <property type="evidence" value="ECO:0007669"/>
    <property type="project" value="UniProtKB-KW"/>
</dbReference>
<dbReference type="GO" id="GO:0008173">
    <property type="term" value="F:RNA methyltransferase activity"/>
    <property type="evidence" value="ECO:0007669"/>
    <property type="project" value="InterPro"/>
</dbReference>
<keyword evidence="6" id="KW-0808">Transferase</keyword>
<evidence type="ECO:0000256" key="3">
    <source>
        <dbReference type="ARBA" id="ARBA00022485"/>
    </source>
</evidence>
<dbReference type="PANTHER" id="PTHR30544:SF5">
    <property type="entry name" value="RADICAL SAM CORE DOMAIN-CONTAINING PROTEIN"/>
    <property type="match status" value="1"/>
</dbReference>
<evidence type="ECO:0000256" key="9">
    <source>
        <dbReference type="ARBA" id="ARBA00023004"/>
    </source>
</evidence>
<evidence type="ECO:0000259" key="11">
    <source>
        <dbReference type="PROSITE" id="PS51918"/>
    </source>
</evidence>
<evidence type="ECO:0000256" key="8">
    <source>
        <dbReference type="ARBA" id="ARBA00022723"/>
    </source>
</evidence>
<dbReference type="SUPFAM" id="SSF102114">
    <property type="entry name" value="Radical SAM enzymes"/>
    <property type="match status" value="1"/>
</dbReference>
<keyword evidence="8" id="KW-0479">Metal-binding</keyword>
<dbReference type="Gene3D" id="3.20.20.70">
    <property type="entry name" value="Aldolase class I"/>
    <property type="match status" value="1"/>
</dbReference>
<keyword evidence="4" id="KW-0963">Cytoplasm</keyword>
<dbReference type="PIRSF" id="PIRSF006004">
    <property type="entry name" value="CHP00048"/>
    <property type="match status" value="1"/>
</dbReference>
<evidence type="ECO:0000256" key="2">
    <source>
        <dbReference type="ARBA" id="ARBA00004496"/>
    </source>
</evidence>
<dbReference type="SFLD" id="SFLDS00029">
    <property type="entry name" value="Radical_SAM"/>
    <property type="match status" value="1"/>
</dbReference>
<name>A0A9C9JZH9_UNCW3</name>
<dbReference type="GO" id="GO:0046872">
    <property type="term" value="F:metal ion binding"/>
    <property type="evidence" value="ECO:0007669"/>
    <property type="project" value="UniProtKB-KW"/>
</dbReference>
<keyword evidence="3" id="KW-0004">4Fe-4S</keyword>
<keyword evidence="5" id="KW-0489">Methyltransferase</keyword>
<sequence>MKVLNSFGNDSLARVYICEFGAGKLVEFVESRQPPLSWKEKWVLIISTSIGCPIKCIMCDAGGNYKGALSAEQILSQIDFLVSKRYPDFKIPVKKFKIQFARMGEPSLNTALLDVLRELVHRYDAPGLMPCISTVAPRSAADFFEELLNIKGEFYGGGRFQMQFSVHSTDEKVRDRLMPVSKWTLDEISKYGARFYQKGDRKITLNFALGVGIPLRPEVLAEKFPSDRFLMKFTPVNPTYQAVKNRLASYIDSERPDRKYPLIKRLREYGFEVLISIGENEENQIGSNCGQYIMRHYTEKTRLTKSYSYIDP</sequence>
<feature type="domain" description="Radical SAM core" evidence="11">
    <location>
        <begin position="38"/>
        <end position="272"/>
    </location>
</feature>
<dbReference type="EMBL" id="DRIG01000024">
    <property type="protein sequence ID" value="HEC77921.1"/>
    <property type="molecule type" value="Genomic_DNA"/>
</dbReference>
<comment type="subcellular location">
    <subcellularLocation>
        <location evidence="2">Cytoplasm</location>
    </subcellularLocation>
</comment>
<dbReference type="GO" id="GO:0070475">
    <property type="term" value="P:rRNA base methylation"/>
    <property type="evidence" value="ECO:0007669"/>
    <property type="project" value="TreeGrafter"/>
</dbReference>
<evidence type="ECO:0000313" key="12">
    <source>
        <dbReference type="EMBL" id="HEC77921.1"/>
    </source>
</evidence>
<dbReference type="CDD" id="cd01335">
    <property type="entry name" value="Radical_SAM"/>
    <property type="match status" value="1"/>
</dbReference>
<dbReference type="InterPro" id="IPR058240">
    <property type="entry name" value="rSAM_sf"/>
</dbReference>
<dbReference type="InterPro" id="IPR007197">
    <property type="entry name" value="rSAM"/>
</dbReference>
<dbReference type="GO" id="GO:0005737">
    <property type="term" value="C:cytoplasm"/>
    <property type="evidence" value="ECO:0007669"/>
    <property type="project" value="UniProtKB-SubCell"/>
</dbReference>
<dbReference type="Proteomes" id="UP000885826">
    <property type="component" value="Unassembled WGS sequence"/>
</dbReference>
<keyword evidence="7" id="KW-0949">S-adenosyl-L-methionine</keyword>